<keyword evidence="3" id="KW-1185">Reference proteome</keyword>
<proteinExistence type="inferred from homology"/>
<dbReference type="PROSITE" id="PS00432">
    <property type="entry name" value="ACTINS_2"/>
    <property type="match status" value="1"/>
</dbReference>
<dbReference type="Proteomes" id="UP000192257">
    <property type="component" value="Unassembled WGS sequence"/>
</dbReference>
<name>A0A1X0NU35_9TRYP</name>
<evidence type="ECO:0000256" key="1">
    <source>
        <dbReference type="RuleBase" id="RU000487"/>
    </source>
</evidence>
<sequence>MRIAENTAKILSNVPLPDEVSVVHRQAAIVDIGSCTTRVGFAGDDTPRLDEPTCVVKGSGEGSALCLKKAYDCRDKEVVSPVVVDGELDWDAMEILLHHLEEVLLLGSKDLHTPLLLTEKALVPRAQRERLAEILIEKHSVTSLYFAPSPVLSLYAEGTCTGVCVEMGHDASHVVPVFQGFPLFHAIHALPYGGRFLTNYMMDTEPPLPALVHPSHHVDIWKYLKEKYCETCPSAAVFASLRNGAEEAGGVRRDVTHRLPDGTVVTLGPNRLVPAELFFDPDLRPPPADPAAIEAVERLPTTHTNANSTNVAVPSTLHKLIADSIAKCDRDLVPGMYAGIHLAGGTSRLQGLPERLETELVTHTDGDPVITASSERRNAAFVGGSILASLPTFQDFWVTRADYDECGVAAVLRQCF</sequence>
<reference evidence="2 3" key="1">
    <citation type="submission" date="2017-03" db="EMBL/GenBank/DDBJ databases">
        <title>An alternative strategy for trypanosome survival in the mammalian bloodstream revealed through genome and transcriptome analysis of the ubiquitous bovine parasite Trypanosoma (Megatrypanum) theileri.</title>
        <authorList>
            <person name="Kelly S."/>
            <person name="Ivens A."/>
            <person name="Mott A."/>
            <person name="O'Neill E."/>
            <person name="Emms D."/>
            <person name="Macleod O."/>
            <person name="Voorheis P."/>
            <person name="Matthews J."/>
            <person name="Matthews K."/>
            <person name="Carrington M."/>
        </authorList>
    </citation>
    <scope>NUCLEOTIDE SEQUENCE [LARGE SCALE GENOMIC DNA]</scope>
    <source>
        <strain evidence="2">Edinburgh</strain>
    </source>
</reference>
<dbReference type="VEuPathDB" id="TriTrypDB:TM35_000182490"/>
<dbReference type="GeneID" id="39986342"/>
<gene>
    <name evidence="2" type="ORF">TM35_000182490</name>
</gene>
<organism evidence="2 3">
    <name type="scientific">Trypanosoma theileri</name>
    <dbReference type="NCBI Taxonomy" id="67003"/>
    <lineage>
        <taxon>Eukaryota</taxon>
        <taxon>Discoba</taxon>
        <taxon>Euglenozoa</taxon>
        <taxon>Kinetoplastea</taxon>
        <taxon>Metakinetoplastina</taxon>
        <taxon>Trypanosomatida</taxon>
        <taxon>Trypanosomatidae</taxon>
        <taxon>Trypanosoma</taxon>
    </lineage>
</organism>
<dbReference type="EMBL" id="NBCO01000018">
    <property type="protein sequence ID" value="ORC88192.1"/>
    <property type="molecule type" value="Genomic_DNA"/>
</dbReference>
<evidence type="ECO:0000313" key="2">
    <source>
        <dbReference type="EMBL" id="ORC88192.1"/>
    </source>
</evidence>
<comment type="similarity">
    <text evidence="1">Belongs to the actin family.</text>
</comment>
<dbReference type="CDD" id="cd10169">
    <property type="entry name" value="ASKHA_NBD_actin-like"/>
    <property type="match status" value="1"/>
</dbReference>
<accession>A0A1X0NU35</accession>
<dbReference type="OrthoDB" id="270004at2759"/>
<dbReference type="FunFam" id="3.30.420.40:FF:000058">
    <property type="entry name" value="Putative actin-related protein 5"/>
    <property type="match status" value="1"/>
</dbReference>
<dbReference type="AlphaFoldDB" id="A0A1X0NU35"/>
<dbReference type="PRINTS" id="PR00190">
    <property type="entry name" value="ACTIN"/>
</dbReference>
<dbReference type="PANTHER" id="PTHR11937">
    <property type="entry name" value="ACTIN"/>
    <property type="match status" value="1"/>
</dbReference>
<dbReference type="SMART" id="SM00268">
    <property type="entry name" value="ACTIN"/>
    <property type="match status" value="1"/>
</dbReference>
<dbReference type="InterPro" id="IPR043129">
    <property type="entry name" value="ATPase_NBD"/>
</dbReference>
<dbReference type="RefSeq" id="XP_028882258.1">
    <property type="nucleotide sequence ID" value="XM_029026562.1"/>
</dbReference>
<dbReference type="InterPro" id="IPR004001">
    <property type="entry name" value="Actin_CS"/>
</dbReference>
<comment type="caution">
    <text evidence="2">The sequence shown here is derived from an EMBL/GenBank/DDBJ whole genome shotgun (WGS) entry which is preliminary data.</text>
</comment>
<evidence type="ECO:0000313" key="3">
    <source>
        <dbReference type="Proteomes" id="UP000192257"/>
    </source>
</evidence>
<dbReference type="Gene3D" id="3.30.420.40">
    <property type="match status" value="2"/>
</dbReference>
<protein>
    <submittedName>
        <fullName evidence="2">Actin-like protein</fullName>
    </submittedName>
</protein>
<dbReference type="SUPFAM" id="SSF53067">
    <property type="entry name" value="Actin-like ATPase domain"/>
    <property type="match status" value="2"/>
</dbReference>
<dbReference type="InterPro" id="IPR004000">
    <property type="entry name" value="Actin"/>
</dbReference>
<dbReference type="Gene3D" id="3.90.640.10">
    <property type="entry name" value="Actin, Chain A, domain 4"/>
    <property type="match status" value="1"/>
</dbReference>
<dbReference type="Pfam" id="PF00022">
    <property type="entry name" value="Actin"/>
    <property type="match status" value="2"/>
</dbReference>
<dbReference type="STRING" id="67003.A0A1X0NU35"/>